<comment type="caution">
    <text evidence="6">The sequence shown here is derived from an EMBL/GenBank/DDBJ whole genome shotgun (WGS) entry which is preliminary data.</text>
</comment>
<dbReference type="InterPro" id="IPR002105">
    <property type="entry name" value="Dockerin_1_rpt"/>
</dbReference>
<dbReference type="SUPFAM" id="SSF88946">
    <property type="entry name" value="Sigma2 domain of RNA polymerase sigma factors"/>
    <property type="match status" value="1"/>
</dbReference>
<dbReference type="InterPro" id="IPR027558">
    <property type="entry name" value="Pre_pil_HX9DG_C"/>
</dbReference>
<dbReference type="InterPro" id="IPR013324">
    <property type="entry name" value="RNA_pol_sigma_r3/r4-like"/>
</dbReference>
<dbReference type="InterPro" id="IPR036388">
    <property type="entry name" value="WH-like_DNA-bd_sf"/>
</dbReference>
<protein>
    <submittedName>
        <fullName evidence="6">HHIP-like protein 2</fullName>
    </submittedName>
</protein>
<dbReference type="InterPro" id="IPR013249">
    <property type="entry name" value="RNA_pol_sigma70_r4_t2"/>
</dbReference>
<dbReference type="EMBL" id="CAXAMM010015891">
    <property type="protein sequence ID" value="CAK9037440.1"/>
    <property type="molecule type" value="Genomic_DNA"/>
</dbReference>
<dbReference type="InterPro" id="IPR018247">
    <property type="entry name" value="EF_Hand_1_Ca_BS"/>
</dbReference>
<feature type="compositionally biased region" description="Polar residues" evidence="1">
    <location>
        <begin position="2632"/>
        <end position="2648"/>
    </location>
</feature>
<feature type="region of interest" description="Disordered" evidence="1">
    <location>
        <begin position="2632"/>
        <end position="2654"/>
    </location>
</feature>
<dbReference type="InterPro" id="IPR013325">
    <property type="entry name" value="RNA_pol_sigma_r2"/>
</dbReference>
<dbReference type="InterPro" id="IPR007627">
    <property type="entry name" value="RNA_pol_sigma70_r2"/>
</dbReference>
<evidence type="ECO:0000259" key="5">
    <source>
        <dbReference type="Pfam" id="PF08281"/>
    </source>
</evidence>
<reference evidence="6 7" key="1">
    <citation type="submission" date="2024-02" db="EMBL/GenBank/DDBJ databases">
        <authorList>
            <person name="Chen Y."/>
            <person name="Shah S."/>
            <person name="Dougan E. K."/>
            <person name="Thang M."/>
            <person name="Chan C."/>
        </authorList>
    </citation>
    <scope>NUCLEOTIDE SEQUENCE [LARGE SCALE GENOMIC DNA]</scope>
</reference>
<dbReference type="Pfam" id="PF04542">
    <property type="entry name" value="Sigma70_r2"/>
    <property type="match status" value="1"/>
</dbReference>
<dbReference type="Pfam" id="PF07596">
    <property type="entry name" value="SBP_bac_10"/>
    <property type="match status" value="1"/>
</dbReference>
<dbReference type="Proteomes" id="UP001642464">
    <property type="component" value="Unassembled WGS sequence"/>
</dbReference>
<dbReference type="SUPFAM" id="SSF50952">
    <property type="entry name" value="Soluble quinoprotein glucose dehydrogenase"/>
    <property type="match status" value="1"/>
</dbReference>
<dbReference type="InterPro" id="IPR012938">
    <property type="entry name" value="Glc/Sorbosone_DH"/>
</dbReference>
<dbReference type="Pfam" id="PF08281">
    <property type="entry name" value="Sigma70_r4_2"/>
    <property type="match status" value="1"/>
</dbReference>
<feature type="domain" description="DUF1559" evidence="3">
    <location>
        <begin position="2175"/>
        <end position="2387"/>
    </location>
</feature>
<sequence>MKSSSEKQSLRAKLDSEYMRLWAANQRRIHGFILTLLPYGLDADETLQEVSITAWEKYADVAHDIAGSSESFVKWACAIARFKSLDCIRKRSSSGRIVFSDELVEELAILQESQAEYLESRNDALLNCIAKLSERDRNLLRGRYESDMSVKQIASAVGLSVRSVYASLQRIRLSLLRCVEVSLDSGGTASGEQLALLRDTLENSLDARQAFVELMQLENTLQYHLSGTSRTTAKLATAGQSLDQPPGGLQASTPLSTVRSLKRADERLHARTWSVHRVALAGLLASCLVLAGWLLGRHSRAPQPSEIAADSDSSSQMHNDRHGSIPLAAEIVAYSPGSRWGLMNLAVMPGGTSLRPGQPVQLQSGTAKIRFANGGVAVLEGPAVLEVQSGEAGFLRSGKATLITSHGGGPVKLTTPSSRAIVSNAELGVVVNEADGSADVCVLAGHVEVALLNDIGIETMRESMEEGFAGRFQASQHEMLRIELSEQSFIREVSEAYIAYHNLLGFAGDQVAPHFEGALGMDFVVKDPIEVTKLGVFDSEGDGLRRTITAELWSRNEAGTAYRFDDDLGGEMLARLIFSGDDPGELIESNRFKDLREPLRLEPGAYTIVAHGYGENEPNGNEGDRIRLSLEQLDQEKYRKSLAHKMLDDGTQYRMRSTSGVRYDYTFGVLFLAATIAATVGCNRNSRPKTIPISGSVSYGGGEWPATGQIHFLPLEPAEGYPRRNAAAEFATDGTFNSLTSWEKGDGIVPGKYRVYIECWKIQPTIDGPPPVSYVADKYVSAGTSDIEVEITADSSKETFHWDITPRDGTSNMSGFTLPQATRQASRLMILQLLGLATLIGIAEHGSAQIIALEVPSPLAGNQGWGGELGMDFDVTTFEIEVTSLGIFDSMQDGLAGAATSIHVEVWERDNNGTPDNPDDDSGVSVLASQTFSMGDDGTLMAGSRFKDISTLTLSPGSYSIVAGGFTADDPLWNFGIPGTTTEQLSTINGSGGNVRFVGRSRYGGPAGPGNFPNVEDVGLVNRYHAGTFLYEQNVTFDVALKLEVDRDTGELTLVNRTASNATILSYAIRSANGSLDPVSWTSISDSYDSDAPLPDGGSVDPDDSWIELTNPANRTDLSELEVGGNGPSNGATLVQGQSFSLGVDAWIKSPTQDLTLTYLLSDGSVVTGLVEYLGTTQTVPYKVGDLNFDGTPYEVGDFTSAMQPNLISDLPSTLSPAEAYQMGDMNGDLRVDELDFRIFKQGYLDQGGSLALLTGSAVPEPATWIMTLIMGAFCMYYRRRSDDSCPSCGAGSLKPFGLAALVSIVFFQQADAQVIALDVPTPLEGNQPFGGELGMDFVVNEFPIEVDSLGFFDSLQDGITGTGSSIHVEIWQRNDAGTPDVAGDDTGISVVTSTTFTFGDDGALDGGSRFRNVTPTTLSPGSYTIVAGGFGEDDPLWNRFELGGTDADLSTISGSGGVLEFVGSSRFGAAGAPNNFPGFPDGGPANRYHAGTFSYTVDVEPLVLEVNVTTGTAMLLNEGGDTFDVDTYEILSDSSGPGSLDNGWSGLGGSWLKGGASNAYSLSEFNLGSSLEIGPSSNHSLGGVFNTTSGAQDLTFVYTSGGVVELEGIVRYVTGNVDADFNGDGTVNIADYTVWRNSLGATGLTPFDQGDADGDGNVTSTDYSLWKSNFGTSAAAAVTAVQVPEPSGIVAMLLAIAGSLSVKLRRLNLLGYKSLARASVRCSFALVASLVIAQSSLAGVTNDRLYLFGDTGAEDAANAIGSVVGSGPGNVAAGKTLDAAGESGAFDDLGQNGDPIYVDVGSGGLGRPGAGVGELGIRFFGGDDRLFTDQENTFALNRPDELAGPTPVGDDTPILDEYPYNYDGITARGLQAWVRPDASALGSARQGVVFDTVASGGVAITADGYWTQVNDGHATDDSFPLIMEVAGDQWSHVMHHIYHSNDAGAPAVLAGTGDSDHGFSGVLYVNGIAVSANNDLPAPGDMFTGLRTGALVVGAEEVSGDGETAVFDNHFQGVIDDLEMYVYGDNSDLTGPPAGDDYGQFDLFADNKWIEAEITNNMPNGELKLGDVNRDGNVDSQDIDAFVNGWLSQKVLVGAHNSMTVGDWETWGWGDLDLDGFVFMNDAYLLHEALLANGQGGLGLFGFPGGAQVPEPSSCTIAVVALLAVSCYWTGLGGTWIIRIAPYMEMQNVSEIYDPTVAVQDPKNRTAITTVIPALICPSDPTSNIPLQGGNTFQPYNPEGAMALWYPASMGPTRDGTAAGNSCTFCPHRYPSWCCLGHDYGRGGFDDFAGLIAQSDESIKFRQVTDGLSNTWMVGESIPSHCSFNGAHSHNFSVAGTSIPLNTMISNEGENNTKWWSACGYKSFHPSGAHFAMGDASVSFISDSIDYYVYNAKGSRAKRGSALVILLCGWVLQHSAMAVPPTAIETGTVRVKFQTIASGLDSFPGELLPTDVAPLPDDSGRLLVGTFGGTLRLIDEDSGLLSQPYMSHTQTANVVIGADGDHGLTSVAYHPDFANTSTPGYGKVYTLTSELTGSGTADFGSGSHHQNVIREWDLSTGGNSIGANSFLGSVGDSREVLRFDQPGPFHNVSDLAFDSDSYLYIAVGDGGAGPSTAQNLNSAFGSILKIDPLSPSTTTSDRGAAGSNNQYRIPGDNPLVGESGLDEIWAYGLRSPWRMNFDRATGDLWVGDVGAGSREEISLVQRGDNLGWSTYEGTNGVADPDSITGFKFPVFELGRDDGVTIIGGFVYRGSAIPDLQGKYVFAEMGQNLPTSRLFYGEIDPQASDYGAIYEFGLDPTGALFPGDAPGSTNLLPDRIMSIGEDRHSELYVIAGQDPRSYTPSAPGGFVIRIDPATYIPGDLNGDGMPFQYDDFSEVMINYLVSSHPTLDPTETALFGDFDRDLDIDVADFHYFKLRYLELGGNLQLLTVPEPHSATLAALFSLLILLRRNFLRTA</sequence>
<dbReference type="NCBIfam" id="TIGR02937">
    <property type="entry name" value="sigma70-ECF"/>
    <property type="match status" value="1"/>
</dbReference>
<evidence type="ECO:0000256" key="1">
    <source>
        <dbReference type="SAM" id="MobiDB-lite"/>
    </source>
</evidence>
<dbReference type="PANTHER" id="PTHR19328:SF75">
    <property type="entry name" value="ALDOSE SUGAR DEHYDROGENASE YLII"/>
    <property type="match status" value="1"/>
</dbReference>
<feature type="domain" description="RNA polymerase sigma-70 region 2" evidence="2">
    <location>
        <begin position="21"/>
        <end position="92"/>
    </location>
</feature>
<dbReference type="CDD" id="cd14256">
    <property type="entry name" value="Dockerin_I"/>
    <property type="match status" value="1"/>
</dbReference>
<name>A0ABP0LE45_9DINO</name>
<organism evidence="6 7">
    <name type="scientific">Durusdinium trenchii</name>
    <dbReference type="NCBI Taxonomy" id="1381693"/>
    <lineage>
        <taxon>Eukaryota</taxon>
        <taxon>Sar</taxon>
        <taxon>Alveolata</taxon>
        <taxon>Dinophyceae</taxon>
        <taxon>Suessiales</taxon>
        <taxon>Symbiodiniaceae</taxon>
        <taxon>Durusdinium</taxon>
    </lineage>
</organism>
<dbReference type="InterPro" id="IPR036439">
    <property type="entry name" value="Dockerin_dom_sf"/>
</dbReference>
<dbReference type="NCBIfam" id="TIGR04294">
    <property type="entry name" value="pre_pil_HX9DG"/>
    <property type="match status" value="1"/>
</dbReference>
<dbReference type="InterPro" id="IPR011042">
    <property type="entry name" value="6-blade_b-propeller_TolB-like"/>
</dbReference>
<dbReference type="Gene3D" id="1.10.1740.10">
    <property type="match status" value="1"/>
</dbReference>
<dbReference type="Gene3D" id="1.10.1330.10">
    <property type="entry name" value="Dockerin domain"/>
    <property type="match status" value="1"/>
</dbReference>
<dbReference type="InterPro" id="IPR011453">
    <property type="entry name" value="DUF1559"/>
</dbReference>
<feature type="domain" description="RNA polymerase sigma factor 70 region 4 type 2" evidence="5">
    <location>
        <begin position="123"/>
        <end position="174"/>
    </location>
</feature>
<dbReference type="InterPro" id="IPR011041">
    <property type="entry name" value="Quinoprot_gluc/sorb_DH_b-prop"/>
</dbReference>
<evidence type="ECO:0000259" key="4">
    <source>
        <dbReference type="Pfam" id="PF07995"/>
    </source>
</evidence>
<dbReference type="InterPro" id="IPR014331">
    <property type="entry name" value="RNA_pol_sigma70_ECF_RHOBA"/>
</dbReference>
<dbReference type="NCBIfam" id="TIGR02989">
    <property type="entry name" value="Sig-70_gvs1"/>
    <property type="match status" value="1"/>
</dbReference>
<evidence type="ECO:0000259" key="2">
    <source>
        <dbReference type="Pfam" id="PF04542"/>
    </source>
</evidence>
<dbReference type="PROSITE" id="PS00018">
    <property type="entry name" value="EF_HAND_1"/>
    <property type="match status" value="3"/>
</dbReference>
<evidence type="ECO:0000313" key="7">
    <source>
        <dbReference type="Proteomes" id="UP001642464"/>
    </source>
</evidence>
<dbReference type="Pfam" id="PF07995">
    <property type="entry name" value="GSDH"/>
    <property type="match status" value="1"/>
</dbReference>
<feature type="domain" description="Glucose/Sorbosone dehydrogenase" evidence="4">
    <location>
        <begin position="2450"/>
        <end position="2766"/>
    </location>
</feature>
<dbReference type="PANTHER" id="PTHR19328">
    <property type="entry name" value="HEDGEHOG-INTERACTING PROTEIN"/>
    <property type="match status" value="1"/>
</dbReference>
<dbReference type="InterPro" id="IPR014284">
    <property type="entry name" value="RNA_pol_sigma-70_dom"/>
</dbReference>
<dbReference type="Gene3D" id="2.120.10.30">
    <property type="entry name" value="TolB, C-terminal domain"/>
    <property type="match status" value="1"/>
</dbReference>
<dbReference type="Gene3D" id="1.10.10.10">
    <property type="entry name" value="Winged helix-like DNA-binding domain superfamily/Winged helix DNA-binding domain"/>
    <property type="match status" value="1"/>
</dbReference>
<proteinExistence type="predicted"/>
<gene>
    <name evidence="6" type="ORF">SCF082_LOCUS22151</name>
</gene>
<evidence type="ECO:0000313" key="6">
    <source>
        <dbReference type="EMBL" id="CAK9037440.1"/>
    </source>
</evidence>
<dbReference type="SUPFAM" id="SSF63446">
    <property type="entry name" value="Type I dockerin domain"/>
    <property type="match status" value="2"/>
</dbReference>
<accession>A0ABP0LE45</accession>
<dbReference type="SUPFAM" id="SSF88659">
    <property type="entry name" value="Sigma3 and sigma4 domains of RNA polymerase sigma factors"/>
    <property type="match status" value="1"/>
</dbReference>
<dbReference type="Pfam" id="PF00404">
    <property type="entry name" value="Dockerin_1"/>
    <property type="match status" value="1"/>
</dbReference>
<keyword evidence="7" id="KW-1185">Reference proteome</keyword>
<evidence type="ECO:0000259" key="3">
    <source>
        <dbReference type="Pfam" id="PF07596"/>
    </source>
</evidence>